<keyword evidence="2" id="KW-0812">Transmembrane</keyword>
<dbReference type="Proteomes" id="UP000243426">
    <property type="component" value="Chromosome I"/>
</dbReference>
<feature type="signal peptide" evidence="3">
    <location>
        <begin position="1"/>
        <end position="20"/>
    </location>
</feature>
<evidence type="ECO:0000256" key="1">
    <source>
        <dbReference type="SAM" id="Coils"/>
    </source>
</evidence>
<organism evidence="4 5">
    <name type="scientific">Halopseudomonas litoralis</name>
    <dbReference type="NCBI Taxonomy" id="797277"/>
    <lineage>
        <taxon>Bacteria</taxon>
        <taxon>Pseudomonadati</taxon>
        <taxon>Pseudomonadota</taxon>
        <taxon>Gammaproteobacteria</taxon>
        <taxon>Pseudomonadales</taxon>
        <taxon>Pseudomonadaceae</taxon>
        <taxon>Halopseudomonas</taxon>
    </lineage>
</organism>
<dbReference type="EMBL" id="LT629748">
    <property type="protein sequence ID" value="SDS52060.1"/>
    <property type="molecule type" value="Genomic_DNA"/>
</dbReference>
<dbReference type="AlphaFoldDB" id="A0A1H1SVP3"/>
<keyword evidence="3" id="KW-0732">Signal</keyword>
<reference evidence="5" key="1">
    <citation type="submission" date="2016-10" db="EMBL/GenBank/DDBJ databases">
        <authorList>
            <person name="Varghese N."/>
            <person name="Submissions S."/>
        </authorList>
    </citation>
    <scope>NUCLEOTIDE SEQUENCE [LARGE SCALE GENOMIC DNA]</scope>
    <source>
        <strain evidence="5">2SM5</strain>
    </source>
</reference>
<proteinExistence type="predicted"/>
<evidence type="ECO:0000313" key="5">
    <source>
        <dbReference type="Proteomes" id="UP000243426"/>
    </source>
</evidence>
<feature type="chain" id="PRO_5009260463" description="SH3 domain protein" evidence="3">
    <location>
        <begin position="21"/>
        <end position="136"/>
    </location>
</feature>
<protein>
    <recommendedName>
        <fullName evidence="6">SH3 domain protein</fullName>
    </recommendedName>
</protein>
<evidence type="ECO:0008006" key="6">
    <source>
        <dbReference type="Google" id="ProtNLM"/>
    </source>
</evidence>
<sequence length="136" mass="15044">MSIRTLMLPLLLLLPLASQAQQADAPPEQDAAVVELDAVQDVGTLQAELAKVEAERQRLADELANTVDHAEVEQLNRQNLALRDRLSAMEQVADNNQAEQQRKWFIIGGATVAGSLILGWLLAQLGGRRKRNEWLN</sequence>
<dbReference type="OrthoDB" id="6911796at2"/>
<keyword evidence="2" id="KW-0472">Membrane</keyword>
<accession>A0A1H1SVP3</accession>
<keyword evidence="2" id="KW-1133">Transmembrane helix</keyword>
<name>A0A1H1SVP3_9GAMM</name>
<feature type="coiled-coil region" evidence="1">
    <location>
        <begin position="42"/>
        <end position="92"/>
    </location>
</feature>
<gene>
    <name evidence="4" type="ORF">SAMN05216198_2135</name>
</gene>
<evidence type="ECO:0000313" key="4">
    <source>
        <dbReference type="EMBL" id="SDS52060.1"/>
    </source>
</evidence>
<feature type="transmembrane region" description="Helical" evidence="2">
    <location>
        <begin position="104"/>
        <end position="123"/>
    </location>
</feature>
<dbReference type="STRING" id="797277.SAMN05216198_2135"/>
<keyword evidence="1" id="KW-0175">Coiled coil</keyword>
<evidence type="ECO:0000256" key="3">
    <source>
        <dbReference type="SAM" id="SignalP"/>
    </source>
</evidence>
<evidence type="ECO:0000256" key="2">
    <source>
        <dbReference type="SAM" id="Phobius"/>
    </source>
</evidence>
<keyword evidence="5" id="KW-1185">Reference proteome</keyword>
<dbReference type="RefSeq" id="WP_090273287.1">
    <property type="nucleotide sequence ID" value="NZ_LT629748.1"/>
</dbReference>